<dbReference type="OrthoDB" id="27092at2"/>
<dbReference type="InterPro" id="IPR000073">
    <property type="entry name" value="AB_hydrolase_1"/>
</dbReference>
<dbReference type="Pfam" id="PF00561">
    <property type="entry name" value="Abhydrolase_1"/>
    <property type="match status" value="1"/>
</dbReference>
<dbReference type="Gene3D" id="3.40.50.1820">
    <property type="entry name" value="alpha/beta hydrolase"/>
    <property type="match status" value="1"/>
</dbReference>
<feature type="domain" description="AB hydrolase-1" evidence="2">
    <location>
        <begin position="26"/>
        <end position="173"/>
    </location>
</feature>
<dbReference type="Proteomes" id="UP000522688">
    <property type="component" value="Unassembled WGS sequence"/>
</dbReference>
<proteinExistence type="predicted"/>
<protein>
    <submittedName>
        <fullName evidence="3">Hydrolase</fullName>
    </submittedName>
    <submittedName>
        <fullName evidence="4">Pimeloyl-ACP methyl ester carboxylesterase</fullName>
    </submittedName>
</protein>
<name>A0A7W3PJU4_9MICO</name>
<dbReference type="PANTHER" id="PTHR43798">
    <property type="entry name" value="MONOACYLGLYCEROL LIPASE"/>
    <property type="match status" value="1"/>
</dbReference>
<dbReference type="InterPro" id="IPR050266">
    <property type="entry name" value="AB_hydrolase_sf"/>
</dbReference>
<reference evidence="3 5" key="1">
    <citation type="submission" date="2019-07" db="EMBL/GenBank/DDBJ databases">
        <title>Whole genome shotgun sequence of Frigoribacterium faeni NBRC 103066.</title>
        <authorList>
            <person name="Hosoyama A."/>
            <person name="Uohara A."/>
            <person name="Ohji S."/>
            <person name="Ichikawa N."/>
        </authorList>
    </citation>
    <scope>NUCLEOTIDE SEQUENCE [LARGE SCALE GENOMIC DNA]</scope>
    <source>
        <strain evidence="3 5">NBRC 103066</strain>
    </source>
</reference>
<dbReference type="GO" id="GO:0016787">
    <property type="term" value="F:hydrolase activity"/>
    <property type="evidence" value="ECO:0007669"/>
    <property type="project" value="UniProtKB-KW"/>
</dbReference>
<keyword evidence="5" id="KW-1185">Reference proteome</keyword>
<dbReference type="InterPro" id="IPR029058">
    <property type="entry name" value="AB_hydrolase_fold"/>
</dbReference>
<organism evidence="4 6">
    <name type="scientific">Frigoribacterium faeni</name>
    <dbReference type="NCBI Taxonomy" id="145483"/>
    <lineage>
        <taxon>Bacteria</taxon>
        <taxon>Bacillati</taxon>
        <taxon>Actinomycetota</taxon>
        <taxon>Actinomycetes</taxon>
        <taxon>Micrococcales</taxon>
        <taxon>Microbacteriaceae</taxon>
        <taxon>Frigoribacterium</taxon>
    </lineage>
</organism>
<dbReference type="SUPFAM" id="SSF53474">
    <property type="entry name" value="alpha/beta-Hydrolases"/>
    <property type="match status" value="1"/>
</dbReference>
<evidence type="ECO:0000313" key="6">
    <source>
        <dbReference type="Proteomes" id="UP000522688"/>
    </source>
</evidence>
<dbReference type="PANTHER" id="PTHR43798:SF31">
    <property type="entry name" value="AB HYDROLASE SUPERFAMILY PROTEIN YCLE"/>
    <property type="match status" value="1"/>
</dbReference>
<dbReference type="PRINTS" id="PR00412">
    <property type="entry name" value="EPOXHYDRLASE"/>
</dbReference>
<dbReference type="AlphaFoldDB" id="A0A7W3PJU4"/>
<dbReference type="EMBL" id="BJUV01000013">
    <property type="protein sequence ID" value="GEK83226.1"/>
    <property type="molecule type" value="Genomic_DNA"/>
</dbReference>
<reference evidence="4 6" key="2">
    <citation type="submission" date="2020-07" db="EMBL/GenBank/DDBJ databases">
        <title>Sequencing the genomes of 1000 actinobacteria strains.</title>
        <authorList>
            <person name="Klenk H.-P."/>
        </authorList>
    </citation>
    <scope>NUCLEOTIDE SEQUENCE [LARGE SCALE GENOMIC DNA]</scope>
    <source>
        <strain evidence="4 6">DSM 10309</strain>
    </source>
</reference>
<dbReference type="RefSeq" id="WP_146854672.1">
    <property type="nucleotide sequence ID" value="NZ_BAAAHR010000007.1"/>
</dbReference>
<dbReference type="InterPro" id="IPR000639">
    <property type="entry name" value="Epox_hydrolase-like"/>
</dbReference>
<evidence type="ECO:0000313" key="4">
    <source>
        <dbReference type="EMBL" id="MBA8814286.1"/>
    </source>
</evidence>
<dbReference type="GO" id="GO:0016020">
    <property type="term" value="C:membrane"/>
    <property type="evidence" value="ECO:0007669"/>
    <property type="project" value="TreeGrafter"/>
</dbReference>
<comment type="caution">
    <text evidence="4">The sequence shown here is derived from an EMBL/GenBank/DDBJ whole genome shotgun (WGS) entry which is preliminary data.</text>
</comment>
<dbReference type="EMBL" id="JACGWW010000003">
    <property type="protein sequence ID" value="MBA8814286.1"/>
    <property type="molecule type" value="Genomic_DNA"/>
</dbReference>
<gene>
    <name evidence="4" type="ORF">FB463_002552</name>
    <name evidence="3" type="ORF">FFA01_15350</name>
</gene>
<accession>A0A7W3PJU4</accession>
<evidence type="ECO:0000313" key="3">
    <source>
        <dbReference type="EMBL" id="GEK83226.1"/>
    </source>
</evidence>
<evidence type="ECO:0000313" key="5">
    <source>
        <dbReference type="Proteomes" id="UP000321154"/>
    </source>
</evidence>
<evidence type="ECO:0000256" key="1">
    <source>
        <dbReference type="ARBA" id="ARBA00022801"/>
    </source>
</evidence>
<evidence type="ECO:0000259" key="2">
    <source>
        <dbReference type="Pfam" id="PF00561"/>
    </source>
</evidence>
<dbReference type="PRINTS" id="PR00111">
    <property type="entry name" value="ABHYDROLASE"/>
</dbReference>
<dbReference type="Proteomes" id="UP000321154">
    <property type="component" value="Unassembled WGS sequence"/>
</dbReference>
<sequence>MSTQRREITLSDGSTLVAERRSGGGPTVILLHAGVADRRSWAGVADALAAADLDLVAYDRRGFGETPAAPAESTFTHLGDLVELLDALEVEGAVVVGNSMGGALALDLAATAPGRVSGLLLIGAAVSGMTDDDTPFDWQADPATAPLMAELEDAESRGDVAAQIDALTRLWLDGPTAEEARVGDPARALFADMNRVILDSGAVGDPGDAGLDTWRTLDGIGVPVLASWGELDIPADLPFYEETARRLGQGPGRVLPGVAHLPGLERPEVVAGLVLEVVGRA</sequence>
<keyword evidence="1 3" id="KW-0378">Hydrolase</keyword>